<accession>A0A2V3DTK1</accession>
<keyword evidence="3" id="KW-1185">Reference proteome</keyword>
<feature type="region of interest" description="Disordered" evidence="1">
    <location>
        <begin position="1"/>
        <end position="21"/>
    </location>
</feature>
<dbReference type="Pfam" id="PF13834">
    <property type="entry name" value="DUF4193"/>
    <property type="match status" value="1"/>
</dbReference>
<evidence type="ECO:0000256" key="1">
    <source>
        <dbReference type="SAM" id="MobiDB-lite"/>
    </source>
</evidence>
<sequence length="86" mass="9617">MNTGTRQHHRAPRATASPVAVIDLSESELAESYELPGGEHAPDDQALEIMTEQADEFTCSSCFFIRHRSQLAKESKNLMYCRDCEG</sequence>
<feature type="compositionally biased region" description="Basic residues" evidence="1">
    <location>
        <begin position="1"/>
        <end position="12"/>
    </location>
</feature>
<dbReference type="AlphaFoldDB" id="A0A2V3DTK1"/>
<dbReference type="RefSeq" id="WP_110106093.1">
    <property type="nucleotide sequence ID" value="NZ_JACBZZ010000001.1"/>
</dbReference>
<dbReference type="InterPro" id="IPR025242">
    <property type="entry name" value="DUF4193"/>
</dbReference>
<reference evidence="2 3" key="1">
    <citation type="submission" date="2018-05" db="EMBL/GenBank/DDBJ databases">
        <title>Genetic diversity of glacier-inhabiting Cryobacterium bacteria in China and description of Cryobacterium mengkeensis sp. nov. and Arthrobacter glacialis sp. nov.</title>
        <authorList>
            <person name="Liu Q."/>
            <person name="Xin Y.-H."/>
        </authorList>
    </citation>
    <scope>NUCLEOTIDE SEQUENCE [LARGE SCALE GENOMIC DNA]</scope>
    <source>
        <strain evidence="2 3">GP3</strain>
    </source>
</reference>
<comment type="caution">
    <text evidence="2">The sequence shown here is derived from an EMBL/GenBank/DDBJ whole genome shotgun (WGS) entry which is preliminary data.</text>
</comment>
<evidence type="ECO:0000313" key="2">
    <source>
        <dbReference type="EMBL" id="PXA65483.1"/>
    </source>
</evidence>
<dbReference type="OrthoDB" id="4732434at2"/>
<protein>
    <submittedName>
        <fullName evidence="2">dUTPase</fullName>
    </submittedName>
</protein>
<gene>
    <name evidence="2" type="ORF">CVS29_09505</name>
</gene>
<evidence type="ECO:0000313" key="3">
    <source>
        <dbReference type="Proteomes" id="UP000246303"/>
    </source>
</evidence>
<dbReference type="EMBL" id="QHLZ01000005">
    <property type="protein sequence ID" value="PXA65483.1"/>
    <property type="molecule type" value="Genomic_DNA"/>
</dbReference>
<proteinExistence type="predicted"/>
<organism evidence="2 3">
    <name type="scientific">Arthrobacter psychrochitiniphilus</name>
    <dbReference type="NCBI Taxonomy" id="291045"/>
    <lineage>
        <taxon>Bacteria</taxon>
        <taxon>Bacillati</taxon>
        <taxon>Actinomycetota</taxon>
        <taxon>Actinomycetes</taxon>
        <taxon>Micrococcales</taxon>
        <taxon>Micrococcaceae</taxon>
        <taxon>Arthrobacter</taxon>
    </lineage>
</organism>
<name>A0A2V3DTK1_9MICC</name>
<dbReference type="Proteomes" id="UP000246303">
    <property type="component" value="Unassembled WGS sequence"/>
</dbReference>